<dbReference type="GeneID" id="60422359"/>
<keyword evidence="4" id="KW-0443">Lipid metabolism</keyword>
<accession>A0A654M0C3</accession>
<keyword evidence="2" id="KW-0441">Lipid A biosynthesis</keyword>
<dbReference type="RefSeq" id="WP_196815839.1">
    <property type="nucleotide sequence ID" value="NZ_CP012850.1"/>
</dbReference>
<dbReference type="InterPro" id="IPR001451">
    <property type="entry name" value="Hexapep"/>
</dbReference>
<dbReference type="PROSITE" id="PS00101">
    <property type="entry name" value="HEXAPEP_TRANSFERASES"/>
    <property type="match status" value="1"/>
</dbReference>
<keyword evidence="8" id="KW-1185">Reference proteome</keyword>
<reference evidence="8" key="1">
    <citation type="submission" date="2015-10" db="EMBL/GenBank/DDBJ databases">
        <title>Niche specialization of a soil ammonia-oxidizing archaeon, Candidatus Nitrosocosmicus oleophilus.</title>
        <authorList>
            <person name="Jung M.-Y."/>
            <person name="Rhee S.-K."/>
        </authorList>
    </citation>
    <scope>NUCLEOTIDE SEQUENCE [LARGE SCALE GENOMIC DNA]</scope>
    <source>
        <strain evidence="8">MY3</strain>
    </source>
</reference>
<dbReference type="PANTHER" id="PTHR43378:SF2">
    <property type="entry name" value="UDP-3-O-ACYLGLUCOSAMINE N-ACYLTRANSFERASE 1, MITOCHONDRIAL-RELATED"/>
    <property type="match status" value="1"/>
</dbReference>
<dbReference type="PANTHER" id="PTHR43378">
    <property type="entry name" value="UDP-3-O-ACYLGLUCOSAMINE N-ACYLTRANSFERASE"/>
    <property type="match status" value="1"/>
</dbReference>
<keyword evidence="1" id="KW-0444">Lipid biosynthesis</keyword>
<dbReference type="Pfam" id="PF25087">
    <property type="entry name" value="GMPPB_C"/>
    <property type="match status" value="1"/>
</dbReference>
<protein>
    <submittedName>
        <fullName evidence="7">UDP-3-O-(3-hydroxymyristoyl)glucosamine N-acyltransferase</fullName>
        <ecNumber evidence="7">2.3.1.191</ecNumber>
    </submittedName>
</protein>
<keyword evidence="3 7" id="KW-0808">Transferase</keyword>
<dbReference type="OrthoDB" id="11819at2157"/>
<evidence type="ECO:0000256" key="5">
    <source>
        <dbReference type="ARBA" id="ARBA00023315"/>
    </source>
</evidence>
<evidence type="ECO:0000256" key="4">
    <source>
        <dbReference type="ARBA" id="ARBA00023098"/>
    </source>
</evidence>
<dbReference type="Proteomes" id="UP000058925">
    <property type="component" value="Chromosome"/>
</dbReference>
<dbReference type="GO" id="GO:0016020">
    <property type="term" value="C:membrane"/>
    <property type="evidence" value="ECO:0007669"/>
    <property type="project" value="GOC"/>
</dbReference>
<evidence type="ECO:0000313" key="7">
    <source>
        <dbReference type="EMBL" id="ALI36607.1"/>
    </source>
</evidence>
<dbReference type="InterPro" id="IPR056729">
    <property type="entry name" value="GMPPB_C"/>
</dbReference>
<dbReference type="Pfam" id="PF00132">
    <property type="entry name" value="Hexapep"/>
    <property type="match status" value="2"/>
</dbReference>
<organism evidence="7 8">
    <name type="scientific">Candidatus Nitrosocosmicus oleophilus</name>
    <dbReference type="NCBI Taxonomy" id="1353260"/>
    <lineage>
        <taxon>Archaea</taxon>
        <taxon>Nitrososphaerota</taxon>
        <taxon>Nitrososphaeria</taxon>
        <taxon>Nitrososphaerales</taxon>
        <taxon>Nitrososphaeraceae</taxon>
        <taxon>Candidatus Nitrosocosmicus</taxon>
    </lineage>
</organism>
<dbReference type="SUPFAM" id="SSF51161">
    <property type="entry name" value="Trimeric LpxA-like enzymes"/>
    <property type="match status" value="1"/>
</dbReference>
<evidence type="ECO:0000256" key="3">
    <source>
        <dbReference type="ARBA" id="ARBA00022679"/>
    </source>
</evidence>
<dbReference type="GO" id="GO:0103118">
    <property type="term" value="F:UDP-3-O-[(3R)-3-hydroxyacyl]-glucosamine N-acyltransferase activity"/>
    <property type="evidence" value="ECO:0007669"/>
    <property type="project" value="UniProtKB-EC"/>
</dbReference>
<dbReference type="InterPro" id="IPR007691">
    <property type="entry name" value="LpxD"/>
</dbReference>
<dbReference type="InterPro" id="IPR011004">
    <property type="entry name" value="Trimer_LpxA-like_sf"/>
</dbReference>
<gene>
    <name evidence="7" type="primary">lpxD_1</name>
    <name evidence="7" type="ORF">NMY3_02411</name>
</gene>
<dbReference type="GO" id="GO:0009245">
    <property type="term" value="P:lipid A biosynthetic process"/>
    <property type="evidence" value="ECO:0007669"/>
    <property type="project" value="UniProtKB-KW"/>
</dbReference>
<dbReference type="GO" id="GO:0016410">
    <property type="term" value="F:N-acyltransferase activity"/>
    <property type="evidence" value="ECO:0007669"/>
    <property type="project" value="InterPro"/>
</dbReference>
<dbReference type="InterPro" id="IPR018357">
    <property type="entry name" value="Hexapep_transf_CS"/>
</dbReference>
<keyword evidence="5 7" id="KW-0012">Acyltransferase</keyword>
<feature type="domain" description="Mannose-1-phosphate guanyltransferase C-terminal" evidence="6">
    <location>
        <begin position="113"/>
        <end position="172"/>
    </location>
</feature>
<evidence type="ECO:0000256" key="1">
    <source>
        <dbReference type="ARBA" id="ARBA00022516"/>
    </source>
</evidence>
<dbReference type="KEGG" id="taa:NMY3_02411"/>
<dbReference type="AlphaFoldDB" id="A0A654M0C3"/>
<sequence>MPTVESLFQHLSDPGYSFQGQELEKNSKSIKIFPSFYYGKSNRDSFCSYEEYKGMLSIPQSNTGVILCKKSMEGLLYQFQKEGQLLKFVDNPRLEYTRLAKRITYALPKVGISKNSVIADSAKIGRDCHIGDYVVIGDNCTIGNNTIIESKANLQNCMVGDNCSIQHNTTIGSDGFAFERANNTLELEKFPHHGKVVIENDVEIFANCSIARGSLSDTIIGQGTKIETSCHIAHNVTIGKDTELRAGTIVGGSTTIGNNCWLGLNSTIKNKIKIGDQVIVGSGSSVIYDIVDEDIVAGVPAKSIKINKNH</sequence>
<evidence type="ECO:0000313" key="8">
    <source>
        <dbReference type="Proteomes" id="UP000058925"/>
    </source>
</evidence>
<dbReference type="Gene3D" id="2.160.10.10">
    <property type="entry name" value="Hexapeptide repeat proteins"/>
    <property type="match status" value="1"/>
</dbReference>
<dbReference type="EMBL" id="CP012850">
    <property type="protein sequence ID" value="ALI36607.1"/>
    <property type="molecule type" value="Genomic_DNA"/>
</dbReference>
<proteinExistence type="predicted"/>
<dbReference type="EC" id="2.3.1.191" evidence="7"/>
<evidence type="ECO:0000256" key="2">
    <source>
        <dbReference type="ARBA" id="ARBA00022556"/>
    </source>
</evidence>
<name>A0A654M0C3_9ARCH</name>
<evidence type="ECO:0000259" key="6">
    <source>
        <dbReference type="Pfam" id="PF25087"/>
    </source>
</evidence>
<dbReference type="CDD" id="cd03352">
    <property type="entry name" value="LbH_LpxD"/>
    <property type="match status" value="1"/>
</dbReference>